<protein>
    <submittedName>
        <fullName evidence="2">Uncharacterized protein</fullName>
    </submittedName>
</protein>
<dbReference type="AlphaFoldDB" id="A0A4R2IWB2"/>
<feature type="region of interest" description="Disordered" evidence="1">
    <location>
        <begin position="18"/>
        <end position="64"/>
    </location>
</feature>
<dbReference type="Proteomes" id="UP000295573">
    <property type="component" value="Unassembled WGS sequence"/>
</dbReference>
<reference evidence="2 3" key="1">
    <citation type="journal article" date="2015" name="Stand. Genomic Sci.">
        <title>Genomic Encyclopedia of Bacterial and Archaeal Type Strains, Phase III: the genomes of soil and plant-associated and newly described type strains.</title>
        <authorList>
            <person name="Whitman W.B."/>
            <person name="Woyke T."/>
            <person name="Klenk H.P."/>
            <person name="Zhou Y."/>
            <person name="Lilburn T.G."/>
            <person name="Beck B.J."/>
            <person name="De Vos P."/>
            <person name="Vandamme P."/>
            <person name="Eisen J.A."/>
            <person name="Garrity G."/>
            <person name="Hugenholtz P."/>
            <person name="Kyrpides N.C."/>
        </authorList>
    </citation>
    <scope>NUCLEOTIDE SEQUENCE [LARGE SCALE GENOMIC DNA]</scope>
    <source>
        <strain evidence="2 3">VKM Ac-2541</strain>
    </source>
</reference>
<evidence type="ECO:0000313" key="3">
    <source>
        <dbReference type="Proteomes" id="UP000295573"/>
    </source>
</evidence>
<gene>
    <name evidence="2" type="ORF">EV646_104350</name>
</gene>
<sequence>MFTAPAAIWLTQWTARQTCTTRKPEPPAAADRPGSAATQARGLVSGAGPGLDTPIGPGRLVEGR</sequence>
<organism evidence="2 3">
    <name type="scientific">Kribbella antiqua</name>
    <dbReference type="NCBI Taxonomy" id="2512217"/>
    <lineage>
        <taxon>Bacteria</taxon>
        <taxon>Bacillati</taxon>
        <taxon>Actinomycetota</taxon>
        <taxon>Actinomycetes</taxon>
        <taxon>Propionibacteriales</taxon>
        <taxon>Kribbellaceae</taxon>
        <taxon>Kribbella</taxon>
    </lineage>
</organism>
<accession>A0A4R2IWB2</accession>
<evidence type="ECO:0000313" key="2">
    <source>
        <dbReference type="EMBL" id="TCO48528.1"/>
    </source>
</evidence>
<proteinExistence type="predicted"/>
<comment type="caution">
    <text evidence="2">The sequence shown here is derived from an EMBL/GenBank/DDBJ whole genome shotgun (WGS) entry which is preliminary data.</text>
</comment>
<dbReference type="EMBL" id="SLWR01000004">
    <property type="protein sequence ID" value="TCO48528.1"/>
    <property type="molecule type" value="Genomic_DNA"/>
</dbReference>
<name>A0A4R2IWB2_9ACTN</name>
<evidence type="ECO:0000256" key="1">
    <source>
        <dbReference type="SAM" id="MobiDB-lite"/>
    </source>
</evidence>
<keyword evidence="3" id="KW-1185">Reference proteome</keyword>